<evidence type="ECO:0000313" key="3">
    <source>
        <dbReference type="Proteomes" id="UP000192923"/>
    </source>
</evidence>
<dbReference type="PANTHER" id="PTHR34219">
    <property type="entry name" value="IRON-REGULATED INNER MEMBRANE PROTEIN-RELATED"/>
    <property type="match status" value="1"/>
</dbReference>
<reference evidence="2 3" key="1">
    <citation type="submission" date="2016-12" db="EMBL/GenBank/DDBJ databases">
        <authorList>
            <person name="Song W.-J."/>
            <person name="Kurnit D.M."/>
        </authorList>
    </citation>
    <scope>NUCLEOTIDE SEQUENCE [LARGE SCALE GENOMIC DNA]</scope>
    <source>
        <strain evidence="2 3">175</strain>
    </source>
</reference>
<dbReference type="RefSeq" id="WP_085216481.1">
    <property type="nucleotide sequence ID" value="NZ_FXAM01000002.1"/>
</dbReference>
<feature type="transmembrane region" description="Helical" evidence="1">
    <location>
        <begin position="12"/>
        <end position="32"/>
    </location>
</feature>
<dbReference type="EMBL" id="FXAM01000002">
    <property type="protein sequence ID" value="SMF97448.1"/>
    <property type="molecule type" value="Genomic_DNA"/>
</dbReference>
<protein>
    <submittedName>
        <fullName evidence="2">Uncharacterized iron-regulated membrane protein</fullName>
    </submittedName>
</protein>
<accession>A0A1Y6D3C5</accession>
<feature type="transmembrane region" description="Helical" evidence="1">
    <location>
        <begin position="152"/>
        <end position="174"/>
    </location>
</feature>
<dbReference type="OrthoDB" id="7238323at2"/>
<organism evidence="2 3">
    <name type="scientific">Methylomagnum ishizawai</name>
    <dbReference type="NCBI Taxonomy" id="1760988"/>
    <lineage>
        <taxon>Bacteria</taxon>
        <taxon>Pseudomonadati</taxon>
        <taxon>Pseudomonadota</taxon>
        <taxon>Gammaproteobacteria</taxon>
        <taxon>Methylococcales</taxon>
        <taxon>Methylococcaceae</taxon>
        <taxon>Methylomagnum</taxon>
    </lineage>
</organism>
<name>A0A1Y6D3C5_9GAMM</name>
<dbReference type="InterPro" id="IPR005625">
    <property type="entry name" value="PepSY-ass_TM"/>
</dbReference>
<feature type="transmembrane region" description="Helical" evidence="1">
    <location>
        <begin position="363"/>
        <end position="384"/>
    </location>
</feature>
<keyword evidence="3" id="KW-1185">Reference proteome</keyword>
<evidence type="ECO:0000313" key="2">
    <source>
        <dbReference type="EMBL" id="SMF97448.1"/>
    </source>
</evidence>
<dbReference type="Proteomes" id="UP000192923">
    <property type="component" value="Unassembled WGS sequence"/>
</dbReference>
<keyword evidence="1" id="KW-0812">Transmembrane</keyword>
<feature type="transmembrane region" description="Helical" evidence="1">
    <location>
        <begin position="214"/>
        <end position="233"/>
    </location>
</feature>
<evidence type="ECO:0000256" key="1">
    <source>
        <dbReference type="SAM" id="Phobius"/>
    </source>
</evidence>
<keyword evidence="1" id="KW-1133">Transmembrane helix</keyword>
<dbReference type="PANTHER" id="PTHR34219:SF5">
    <property type="entry name" value="BLR4505 PROTEIN"/>
    <property type="match status" value="1"/>
</dbReference>
<dbReference type="AlphaFoldDB" id="A0A1Y6D3C5"/>
<dbReference type="STRING" id="1760988.SAMN02949497_0477"/>
<dbReference type="Pfam" id="PF03929">
    <property type="entry name" value="PepSY_TM"/>
    <property type="match status" value="1"/>
</dbReference>
<sequence length="396" mass="42591">MRALCVRLHRYVGLALAGFLAFSGLSGGMLVFQAELDAWLNPALFRVAPGGPALPPAELAARVARADPRLAVTALPLRIESGATARLQISPRIDSATGQPFALDFDEVFADPASGAILGRRLWGECHWRRAALVPCLYVLHYSLQAPGATGLWIMGGMALAWIFAALLGVYLTFPAKWRDGGGRSWRQRWGVAWKIKRGARGPRLHMDWHRAGGLWLFPALLILAVSGISFNLRDAVFEPVVGLFSSLTPSPFDQREEQPDGASPEPRQSFATILARAEPEAARRGWTEPAADLFYNPGYGIYGVGFGAARAAGLGPSYLYFDGDDGRLLGDYRPGAGTAGDVFESLQLPLHSGRIAGWPGRIAVAATGLAVAGLSLTGVLIWLDKRRARDKKLGA</sequence>
<keyword evidence="1" id="KW-0472">Membrane</keyword>
<gene>
    <name evidence="2" type="ORF">SAMN02949497_0477</name>
</gene>
<proteinExistence type="predicted"/>